<sequence length="373" mass="42745">MKIIVNIVRVIVGILFIFSGLVKAMDPHGLAYKMQEFFDVWAMNKSLSSVMFWLSDYALPFSIIMITLEIIVGVGILLGLWRKFFTWLILLLIIFFSFLTGYAALSGKIATCGCFGDCLPLTSMQSFIKDLVLLVLVLILFFGRKYIVPLFNQALNILLVVISTFLVLYYQWFVMRHLPTVDCLPFKKGGNVLQLRKMPADAVPDKVDYVFVYEKDGKKQDFTVKDLPDSSWHFVSRKDILISKGKNNEPPIKDFNLVTISGNDTTNAVLSLDASYYLFFVKGFEHTDYWFNNFASIYQHAKKTNRLLYIVTPEAANADEFFNRKNNFHLPVFSLDATAFKTAARTNPELYLMKGPFIKDKWGWADLKDALHD</sequence>
<keyword evidence="4 5" id="KW-0472">Membrane</keyword>
<dbReference type="GO" id="GO:0016020">
    <property type="term" value="C:membrane"/>
    <property type="evidence" value="ECO:0007669"/>
    <property type="project" value="UniProtKB-SubCell"/>
</dbReference>
<feature type="transmembrane region" description="Helical" evidence="5">
    <location>
        <begin position="7"/>
        <end position="25"/>
    </location>
</feature>
<dbReference type="InterPro" id="IPR009908">
    <property type="entry name" value="Methylamine_util_MauE"/>
</dbReference>
<evidence type="ECO:0000256" key="2">
    <source>
        <dbReference type="ARBA" id="ARBA00022692"/>
    </source>
</evidence>
<reference evidence="7 8" key="1">
    <citation type="submission" date="2018-11" db="EMBL/GenBank/DDBJ databases">
        <title>Draft genome sequence of Ferruginibacter sp. BO-59.</title>
        <authorList>
            <person name="Im W.T."/>
        </authorList>
    </citation>
    <scope>NUCLEOTIDE SEQUENCE [LARGE SCALE GENOMIC DNA]</scope>
    <source>
        <strain evidence="7 8">BO-59</strain>
    </source>
</reference>
<evidence type="ECO:0000256" key="4">
    <source>
        <dbReference type="ARBA" id="ARBA00023136"/>
    </source>
</evidence>
<feature type="transmembrane region" description="Helical" evidence="5">
    <location>
        <begin position="85"/>
        <end position="104"/>
    </location>
</feature>
<keyword evidence="2 5" id="KW-0812">Transmembrane</keyword>
<dbReference type="Proteomes" id="UP000267223">
    <property type="component" value="Unassembled WGS sequence"/>
</dbReference>
<accession>A0A3M9NC01</accession>
<evidence type="ECO:0000313" key="8">
    <source>
        <dbReference type="Proteomes" id="UP000267223"/>
    </source>
</evidence>
<protein>
    <submittedName>
        <fullName evidence="7">DoxX family membrane protein</fullName>
    </submittedName>
</protein>
<dbReference type="RefSeq" id="WP_123121273.1">
    <property type="nucleotide sequence ID" value="NZ_RJJR01000011.1"/>
</dbReference>
<gene>
    <name evidence="7" type="ORF">EFY79_13615</name>
</gene>
<proteinExistence type="predicted"/>
<evidence type="ECO:0000256" key="5">
    <source>
        <dbReference type="SAM" id="Phobius"/>
    </source>
</evidence>
<name>A0A3M9NC01_9BACT</name>
<feature type="transmembrane region" description="Helical" evidence="5">
    <location>
        <begin position="124"/>
        <end position="142"/>
    </location>
</feature>
<evidence type="ECO:0000313" key="7">
    <source>
        <dbReference type="EMBL" id="RNI35286.1"/>
    </source>
</evidence>
<comment type="caution">
    <text evidence="7">The sequence shown here is derived from an EMBL/GenBank/DDBJ whole genome shotgun (WGS) entry which is preliminary data.</text>
</comment>
<dbReference type="EMBL" id="RJJR01000011">
    <property type="protein sequence ID" value="RNI35286.1"/>
    <property type="molecule type" value="Genomic_DNA"/>
</dbReference>
<feature type="domain" description="Methylamine utilisation protein MauE" evidence="6">
    <location>
        <begin position="1"/>
        <end position="142"/>
    </location>
</feature>
<feature type="transmembrane region" description="Helical" evidence="5">
    <location>
        <begin position="154"/>
        <end position="173"/>
    </location>
</feature>
<evidence type="ECO:0000256" key="3">
    <source>
        <dbReference type="ARBA" id="ARBA00022989"/>
    </source>
</evidence>
<dbReference type="NCBIfam" id="NF045576">
    <property type="entry name" value="BT_3928_fam"/>
    <property type="match status" value="1"/>
</dbReference>
<dbReference type="Pfam" id="PF07291">
    <property type="entry name" value="MauE"/>
    <property type="match status" value="1"/>
</dbReference>
<evidence type="ECO:0000259" key="6">
    <source>
        <dbReference type="Pfam" id="PF07291"/>
    </source>
</evidence>
<dbReference type="GO" id="GO:0030416">
    <property type="term" value="P:methylamine metabolic process"/>
    <property type="evidence" value="ECO:0007669"/>
    <property type="project" value="InterPro"/>
</dbReference>
<organism evidence="7 8">
    <name type="scientific">Hanamia caeni</name>
    <dbReference type="NCBI Taxonomy" id="2294116"/>
    <lineage>
        <taxon>Bacteria</taxon>
        <taxon>Pseudomonadati</taxon>
        <taxon>Bacteroidota</taxon>
        <taxon>Chitinophagia</taxon>
        <taxon>Chitinophagales</taxon>
        <taxon>Chitinophagaceae</taxon>
        <taxon>Hanamia</taxon>
    </lineage>
</organism>
<keyword evidence="8" id="KW-1185">Reference proteome</keyword>
<feature type="transmembrane region" description="Helical" evidence="5">
    <location>
        <begin position="57"/>
        <end position="78"/>
    </location>
</feature>
<comment type="subcellular location">
    <subcellularLocation>
        <location evidence="1">Membrane</location>
        <topology evidence="1">Multi-pass membrane protein</topology>
    </subcellularLocation>
</comment>
<keyword evidence="3 5" id="KW-1133">Transmembrane helix</keyword>
<evidence type="ECO:0000256" key="1">
    <source>
        <dbReference type="ARBA" id="ARBA00004141"/>
    </source>
</evidence>
<dbReference type="OrthoDB" id="648842at2"/>
<dbReference type="AlphaFoldDB" id="A0A3M9NC01"/>